<evidence type="ECO:0000313" key="4">
    <source>
        <dbReference type="EMBL" id="MCX2564116.1"/>
    </source>
</evidence>
<proteinExistence type="predicted"/>
<dbReference type="GO" id="GO:0008168">
    <property type="term" value="F:methyltransferase activity"/>
    <property type="evidence" value="ECO:0007669"/>
    <property type="project" value="UniProtKB-KW"/>
</dbReference>
<gene>
    <name evidence="4" type="ORF">OQ497_09105</name>
</gene>
<keyword evidence="5" id="KW-1185">Reference proteome</keyword>
<dbReference type="Pfam" id="PF08241">
    <property type="entry name" value="Methyltransf_11"/>
    <property type="match status" value="1"/>
</dbReference>
<protein>
    <submittedName>
        <fullName evidence="4">Methyltransferase domain-containing protein</fullName>
    </submittedName>
</protein>
<sequence>MQAPIIFDRKAIRQYKDRAADSLHHVAPVFEAAADILLDRLNDITRTFDTALDIGGKGFIAPHLAAKGITVVQCESSLKLARATSSRSWHTLCADEEQLPFASESFDLVTASLSLHSINDLPGTLSQIRHILRPDGLLLASIPILSTLRPLKQALENAELALCDGLSPRVAPLPTQHSCAALLQRCGFALPVVDTEIIPLRYKSLTGLLQDLRHAGENNALAFRSKKIPPRMLFPAADAEITYDEDGRFAMPLHMAVLTAWSPAPTQPKPLQPGQFTHSLESALNAAHPDKE</sequence>
<feature type="domain" description="Methyltransferase type 11" evidence="3">
    <location>
        <begin position="52"/>
        <end position="139"/>
    </location>
</feature>
<dbReference type="Gene3D" id="3.40.50.150">
    <property type="entry name" value="Vaccinia Virus protein VP39"/>
    <property type="match status" value="1"/>
</dbReference>
<dbReference type="SUPFAM" id="SSF53335">
    <property type="entry name" value="S-adenosyl-L-methionine-dependent methyltransferases"/>
    <property type="match status" value="1"/>
</dbReference>
<dbReference type="InterPro" id="IPR029063">
    <property type="entry name" value="SAM-dependent_MTases_sf"/>
</dbReference>
<dbReference type="InterPro" id="IPR050602">
    <property type="entry name" value="Malonyl-ACP_OMT"/>
</dbReference>
<dbReference type="GO" id="GO:0032259">
    <property type="term" value="P:methylation"/>
    <property type="evidence" value="ECO:0007669"/>
    <property type="project" value="UniProtKB-KW"/>
</dbReference>
<dbReference type="PANTHER" id="PTHR13090:SF1">
    <property type="entry name" value="ARGININE-HYDROXYLASE NDUFAF5, MITOCHONDRIAL"/>
    <property type="match status" value="1"/>
</dbReference>
<keyword evidence="1 4" id="KW-0489">Methyltransferase</keyword>
<evidence type="ECO:0000256" key="1">
    <source>
        <dbReference type="ARBA" id="ARBA00022603"/>
    </source>
</evidence>
<reference evidence="4 5" key="1">
    <citation type="submission" date="2022-11" db="EMBL/GenBank/DDBJ databases">
        <title>Genome sequencing of Acetobacter type strain.</title>
        <authorList>
            <person name="Heo J."/>
            <person name="Lee D."/>
            <person name="Han B.-H."/>
            <person name="Hong S.-B."/>
            <person name="Kwon S.-W."/>
        </authorList>
    </citation>
    <scope>NUCLEOTIDE SEQUENCE [LARGE SCALE GENOMIC DNA]</scope>
    <source>
        <strain evidence="4 5">KACC 21253</strain>
    </source>
</reference>
<comment type="caution">
    <text evidence="4">The sequence shown here is derived from an EMBL/GenBank/DDBJ whole genome shotgun (WGS) entry which is preliminary data.</text>
</comment>
<dbReference type="CDD" id="cd02440">
    <property type="entry name" value="AdoMet_MTases"/>
    <property type="match status" value="1"/>
</dbReference>
<name>A0ABT3QFT5_9PROT</name>
<dbReference type="Proteomes" id="UP001301152">
    <property type="component" value="Unassembled WGS sequence"/>
</dbReference>
<dbReference type="EMBL" id="JAPIUZ010000004">
    <property type="protein sequence ID" value="MCX2564116.1"/>
    <property type="molecule type" value="Genomic_DNA"/>
</dbReference>
<dbReference type="RefSeq" id="WP_173559866.1">
    <property type="nucleotide sequence ID" value="NZ_JAPIUZ010000004.1"/>
</dbReference>
<organism evidence="4 5">
    <name type="scientific">Acetobacter thailandicus</name>
    <dbReference type="NCBI Taxonomy" id="1502842"/>
    <lineage>
        <taxon>Bacteria</taxon>
        <taxon>Pseudomonadati</taxon>
        <taxon>Pseudomonadota</taxon>
        <taxon>Alphaproteobacteria</taxon>
        <taxon>Acetobacterales</taxon>
        <taxon>Acetobacteraceae</taxon>
        <taxon>Acetobacter</taxon>
    </lineage>
</organism>
<dbReference type="InterPro" id="IPR013216">
    <property type="entry name" value="Methyltransf_11"/>
</dbReference>
<dbReference type="PANTHER" id="PTHR13090">
    <property type="entry name" value="ARGININE-HYDROXYLASE NDUFAF5, MITOCHONDRIAL"/>
    <property type="match status" value="1"/>
</dbReference>
<accession>A0ABT3QFT5</accession>
<evidence type="ECO:0000259" key="3">
    <source>
        <dbReference type="Pfam" id="PF08241"/>
    </source>
</evidence>
<keyword evidence="2" id="KW-0808">Transferase</keyword>
<evidence type="ECO:0000313" key="5">
    <source>
        <dbReference type="Proteomes" id="UP001301152"/>
    </source>
</evidence>
<evidence type="ECO:0000256" key="2">
    <source>
        <dbReference type="ARBA" id="ARBA00022679"/>
    </source>
</evidence>